<accession>A0A0V0ZHM2</accession>
<comment type="caution">
    <text evidence="1">The sequence shown here is derived from an EMBL/GenBank/DDBJ whole genome shotgun (WGS) entry which is preliminary data.</text>
</comment>
<sequence length="35" mass="3959">MSTMTFPTITYAINIKMRKVSVTGQLNKLAILLFI</sequence>
<reference evidence="1 2" key="1">
    <citation type="submission" date="2015-01" db="EMBL/GenBank/DDBJ databases">
        <title>Evolution of Trichinella species and genotypes.</title>
        <authorList>
            <person name="Korhonen P.K."/>
            <person name="Edoardo P."/>
            <person name="Giuseppe L.R."/>
            <person name="Gasser R.B."/>
        </authorList>
    </citation>
    <scope>NUCLEOTIDE SEQUENCE [LARGE SCALE GENOMIC DNA]</scope>
    <source>
        <strain evidence="1">ISS120</strain>
    </source>
</reference>
<evidence type="ECO:0000313" key="1">
    <source>
        <dbReference type="EMBL" id="KRY11870.1"/>
    </source>
</evidence>
<protein>
    <submittedName>
        <fullName evidence="1">Uncharacterized protein</fullName>
    </submittedName>
</protein>
<evidence type="ECO:0000313" key="2">
    <source>
        <dbReference type="Proteomes" id="UP000054653"/>
    </source>
</evidence>
<proteinExistence type="predicted"/>
<organism evidence="1 2">
    <name type="scientific">Trichinella britovi</name>
    <name type="common">Parasitic roundworm</name>
    <dbReference type="NCBI Taxonomy" id="45882"/>
    <lineage>
        <taxon>Eukaryota</taxon>
        <taxon>Metazoa</taxon>
        <taxon>Ecdysozoa</taxon>
        <taxon>Nematoda</taxon>
        <taxon>Enoplea</taxon>
        <taxon>Dorylaimia</taxon>
        <taxon>Trichinellida</taxon>
        <taxon>Trichinellidae</taxon>
        <taxon>Trichinella</taxon>
    </lineage>
</organism>
<dbReference type="Proteomes" id="UP000054653">
    <property type="component" value="Unassembled WGS sequence"/>
</dbReference>
<dbReference type="EMBL" id="JYDI01003768">
    <property type="protein sequence ID" value="KRY11870.1"/>
    <property type="molecule type" value="Genomic_DNA"/>
</dbReference>
<name>A0A0V0ZHM2_TRIBR</name>
<gene>
    <name evidence="1" type="ORF">T03_1463</name>
</gene>
<dbReference type="AlphaFoldDB" id="A0A0V0ZHM2"/>
<keyword evidence="2" id="KW-1185">Reference proteome</keyword>